<evidence type="ECO:0000313" key="2">
    <source>
        <dbReference type="EMBL" id="ADY60591.1"/>
    </source>
</evidence>
<keyword evidence="3" id="KW-1185">Reference proteome</keyword>
<evidence type="ECO:0000259" key="1">
    <source>
        <dbReference type="Pfam" id="PF03417"/>
    </source>
</evidence>
<dbReference type="InterPro" id="IPR005079">
    <property type="entry name" value="Peptidase_C45_hydrolase"/>
</dbReference>
<dbReference type="EMBL" id="CP002546">
    <property type="protein sequence ID" value="ADY60591.1"/>
    <property type="molecule type" value="Genomic_DNA"/>
</dbReference>
<dbReference type="AlphaFoldDB" id="F0SH50"/>
<dbReference type="eggNOG" id="COG3049">
    <property type="taxonomic scope" value="Bacteria"/>
</dbReference>
<dbReference type="Gene3D" id="3.60.60.10">
    <property type="entry name" value="Penicillin V Acylase, Chain A"/>
    <property type="match status" value="1"/>
</dbReference>
<dbReference type="Proteomes" id="UP000006860">
    <property type="component" value="Chromosome"/>
</dbReference>
<gene>
    <name evidence="2" type="ordered locus">Plabr_2994</name>
</gene>
<feature type="domain" description="Peptidase C45 hydrolase" evidence="1">
    <location>
        <begin position="44"/>
        <end position="185"/>
    </location>
</feature>
<sequence>MAGRVGMITTALTILLSFGAGIDKTQACTTLVASGRATVDGRPLLWKNRDYWQRHNELIRDDSGKYTLIGITNAGAFRSIRMGVNAAGLCIENSTSRDLTGEVTTGPLNGQLIRMGLQTCATVQEFEELLKSTNATGRRTRGNFGVIDAHGGAMMFEVGPNYYRAFDANDPEDAPLGFIVRSNFSETARNQKPEADRAIESLYSSERYLRAYQLCETRLATSKLDLKFILHEVCRDIDGPAVCDFGCPLQPAADEVPAFETSSTLNRSMTVSAVVFQGVKPGESPTKTTMWSILGEPFFSVAIPAWAAQDKVASCLDGPVSSSLCDLSLQLRQANYEPDGKRILTSNLRPIADQIRELENELIDETDRALQTSGFDPVKLHTKAANAATQLLTDLTQSFANTNSQSANARNQPDPHIDFRFEDKNGTRLTSTLDTAGASSWDGGMTDCTVWSGSFRIRRNDENPVTRYLELTPRIRTTFNDARDPKVDRAWLVIEVAGWNFQGATPNEVVRLGFTSQPDKDIHTVGLVIERTDRDAVSVSGVAFGEGGSPINSSLKWPAVQSEPVTFALELDKARGNPDEGETGGMYRIFYRKAGDKEFTPIGEAGTVRRLRNGNAMHFRTSGFFGFDNEYFDIDRIYYCHPLQ</sequence>
<dbReference type="Pfam" id="PF03417">
    <property type="entry name" value="AAT"/>
    <property type="match status" value="1"/>
</dbReference>
<organism evidence="2 3">
    <name type="scientific">Rubinisphaera brasiliensis (strain ATCC 49424 / DSM 5305 / JCM 21570 / IAM 15109 / NBRC 103401 / IFAM 1448)</name>
    <name type="common">Planctomyces brasiliensis</name>
    <dbReference type="NCBI Taxonomy" id="756272"/>
    <lineage>
        <taxon>Bacteria</taxon>
        <taxon>Pseudomonadati</taxon>
        <taxon>Planctomycetota</taxon>
        <taxon>Planctomycetia</taxon>
        <taxon>Planctomycetales</taxon>
        <taxon>Planctomycetaceae</taxon>
        <taxon>Rubinisphaera</taxon>
    </lineage>
</organism>
<proteinExistence type="predicted"/>
<protein>
    <submittedName>
        <fullName evidence="2">Peptidase C45 acyl-coenzyme A:6-aminopenicillanic acid acyl-transferase</fullName>
    </submittedName>
</protein>
<dbReference type="OrthoDB" id="238427at2"/>
<dbReference type="KEGG" id="pbs:Plabr_2994"/>
<dbReference type="HOGENOM" id="CLU_425058_0_0_0"/>
<reference evidence="3" key="1">
    <citation type="submission" date="2011-02" db="EMBL/GenBank/DDBJ databases">
        <title>The complete genome of Planctomyces brasiliensis DSM 5305.</title>
        <authorList>
            <person name="Lucas S."/>
            <person name="Copeland A."/>
            <person name="Lapidus A."/>
            <person name="Bruce D."/>
            <person name="Goodwin L."/>
            <person name="Pitluck S."/>
            <person name="Kyrpides N."/>
            <person name="Mavromatis K."/>
            <person name="Pagani I."/>
            <person name="Ivanova N."/>
            <person name="Ovchinnikova G."/>
            <person name="Lu M."/>
            <person name="Detter J.C."/>
            <person name="Han C."/>
            <person name="Land M."/>
            <person name="Hauser L."/>
            <person name="Markowitz V."/>
            <person name="Cheng J.-F."/>
            <person name="Hugenholtz P."/>
            <person name="Woyke T."/>
            <person name="Wu D."/>
            <person name="Tindall B."/>
            <person name="Pomrenke H.G."/>
            <person name="Brambilla E."/>
            <person name="Klenk H.-P."/>
            <person name="Eisen J.A."/>
        </authorList>
    </citation>
    <scope>NUCLEOTIDE SEQUENCE [LARGE SCALE GENOMIC DNA]</scope>
    <source>
        <strain evidence="3">ATCC 49424 / DSM 5305 / JCM 21570 / NBRC 103401 / IFAM 1448</strain>
    </source>
</reference>
<evidence type="ECO:0000313" key="3">
    <source>
        <dbReference type="Proteomes" id="UP000006860"/>
    </source>
</evidence>
<accession>F0SH50</accession>
<dbReference type="RefSeq" id="WP_013629312.1">
    <property type="nucleotide sequence ID" value="NC_015174.1"/>
</dbReference>
<name>F0SH50_RUBBR</name>